<reference evidence="1 2" key="1">
    <citation type="submission" date="2023-04" db="EMBL/GenBank/DDBJ databases">
        <title>Genome of Basidiobolus ranarum AG-B5.</title>
        <authorList>
            <person name="Stajich J.E."/>
            <person name="Carter-House D."/>
            <person name="Gryganskyi A."/>
        </authorList>
    </citation>
    <scope>NUCLEOTIDE SEQUENCE [LARGE SCALE GENOMIC DNA]</scope>
    <source>
        <strain evidence="1 2">AG-B5</strain>
    </source>
</reference>
<keyword evidence="2" id="KW-1185">Reference proteome</keyword>
<accession>A0ABR2VJS7</accession>
<comment type="caution">
    <text evidence="1">The sequence shown here is derived from an EMBL/GenBank/DDBJ whole genome shotgun (WGS) entry which is preliminary data.</text>
</comment>
<gene>
    <name evidence="1" type="ORF">K7432_018072</name>
</gene>
<protein>
    <submittedName>
        <fullName evidence="1">Uncharacterized protein</fullName>
    </submittedName>
</protein>
<evidence type="ECO:0000313" key="1">
    <source>
        <dbReference type="EMBL" id="KAK9663694.1"/>
    </source>
</evidence>
<dbReference type="EMBL" id="JASJQH010011852">
    <property type="protein sequence ID" value="KAK9663694.1"/>
    <property type="molecule type" value="Genomic_DNA"/>
</dbReference>
<name>A0ABR2VJS7_9FUNG</name>
<dbReference type="Proteomes" id="UP001479436">
    <property type="component" value="Unassembled WGS sequence"/>
</dbReference>
<sequence>MNQMTLGEEARYSVERDIRRYGSHNVEDEMDIRHGEVEETPIYMKVTPFRLRDQAISYDQACYHWNLAIRHKQLLILEQIRR</sequence>
<evidence type="ECO:0000313" key="2">
    <source>
        <dbReference type="Proteomes" id="UP001479436"/>
    </source>
</evidence>
<organism evidence="1 2">
    <name type="scientific">Basidiobolus ranarum</name>
    <dbReference type="NCBI Taxonomy" id="34480"/>
    <lineage>
        <taxon>Eukaryota</taxon>
        <taxon>Fungi</taxon>
        <taxon>Fungi incertae sedis</taxon>
        <taxon>Zoopagomycota</taxon>
        <taxon>Entomophthoromycotina</taxon>
        <taxon>Basidiobolomycetes</taxon>
        <taxon>Basidiobolales</taxon>
        <taxon>Basidiobolaceae</taxon>
        <taxon>Basidiobolus</taxon>
    </lineage>
</organism>
<proteinExistence type="predicted"/>